<feature type="compositionally biased region" description="Gly residues" evidence="1">
    <location>
        <begin position="80"/>
        <end position="100"/>
    </location>
</feature>
<keyword evidence="2" id="KW-1133">Transmembrane helix</keyword>
<organism evidence="4 5">
    <name type="scientific">Catenulispora yoronensis</name>
    <dbReference type="NCBI Taxonomy" id="450799"/>
    <lineage>
        <taxon>Bacteria</taxon>
        <taxon>Bacillati</taxon>
        <taxon>Actinomycetota</taxon>
        <taxon>Actinomycetes</taxon>
        <taxon>Catenulisporales</taxon>
        <taxon>Catenulisporaceae</taxon>
        <taxon>Catenulispora</taxon>
    </lineage>
</organism>
<dbReference type="InterPro" id="IPR058488">
    <property type="entry name" value="DUF8175"/>
</dbReference>
<evidence type="ECO:0000256" key="2">
    <source>
        <dbReference type="SAM" id="Phobius"/>
    </source>
</evidence>
<feature type="compositionally biased region" description="Basic and acidic residues" evidence="1">
    <location>
        <begin position="14"/>
        <end position="33"/>
    </location>
</feature>
<comment type="caution">
    <text evidence="4">The sequence shown here is derived from an EMBL/GenBank/DDBJ whole genome shotgun (WGS) entry which is preliminary data.</text>
</comment>
<evidence type="ECO:0000313" key="5">
    <source>
        <dbReference type="Proteomes" id="UP001500751"/>
    </source>
</evidence>
<accession>A0ABP5EZ13</accession>
<feature type="transmembrane region" description="Helical" evidence="2">
    <location>
        <begin position="60"/>
        <end position="77"/>
    </location>
</feature>
<keyword evidence="5" id="KW-1185">Reference proteome</keyword>
<feature type="domain" description="DUF8175" evidence="3">
    <location>
        <begin position="120"/>
        <end position="273"/>
    </location>
</feature>
<reference evidence="5" key="1">
    <citation type="journal article" date="2019" name="Int. J. Syst. Evol. Microbiol.">
        <title>The Global Catalogue of Microorganisms (GCM) 10K type strain sequencing project: providing services to taxonomists for standard genome sequencing and annotation.</title>
        <authorList>
            <consortium name="The Broad Institute Genomics Platform"/>
            <consortium name="The Broad Institute Genome Sequencing Center for Infectious Disease"/>
            <person name="Wu L."/>
            <person name="Ma J."/>
        </authorList>
    </citation>
    <scope>NUCLEOTIDE SEQUENCE [LARGE SCALE GENOMIC DNA]</scope>
    <source>
        <strain evidence="5">JCM 16014</strain>
    </source>
</reference>
<dbReference type="Pfam" id="PF26526">
    <property type="entry name" value="DUF8175"/>
    <property type="match status" value="1"/>
</dbReference>
<sequence>MVIDGGSGGGPGRARGDARPRRAPRPARDRRLEQPQTVIRLPRDPYETDYPRPKIRRGRGVLALAAVTVVVAAVIALNSHGGGKGPSGDQGASTGVGGGVPPATGSAGLSAATGGAPAFPTASAVNGLSVGYQDTKDGAESAATNYIAAYVSEPMVHADQRHAMIHTIADPAIETHLQSQLDTAFAAAARGYGLDANGNPPSGQTLVYRGVPAGVEVLSYTKDKAVVSVWTCTIDGIAGQGSTFPVSATWSTLTVTLTWVNNDWRWNDFAQADGPTPVGGTQQASSSADLQKAVKQFARLKYAP</sequence>
<feature type="region of interest" description="Disordered" evidence="1">
    <location>
        <begin position="79"/>
        <end position="100"/>
    </location>
</feature>
<dbReference type="RefSeq" id="WP_344663639.1">
    <property type="nucleotide sequence ID" value="NZ_BAAAQN010000002.1"/>
</dbReference>
<keyword evidence="2" id="KW-0812">Transmembrane</keyword>
<protein>
    <recommendedName>
        <fullName evidence="3">DUF8175 domain-containing protein</fullName>
    </recommendedName>
</protein>
<gene>
    <name evidence="4" type="ORF">GCM10009839_03150</name>
</gene>
<feature type="compositionally biased region" description="Gly residues" evidence="1">
    <location>
        <begin position="1"/>
        <end position="13"/>
    </location>
</feature>
<dbReference type="EMBL" id="BAAAQN010000002">
    <property type="protein sequence ID" value="GAA2012232.1"/>
    <property type="molecule type" value="Genomic_DNA"/>
</dbReference>
<feature type="compositionally biased region" description="Basic and acidic residues" evidence="1">
    <location>
        <begin position="41"/>
        <end position="52"/>
    </location>
</feature>
<dbReference type="Proteomes" id="UP001500751">
    <property type="component" value="Unassembled WGS sequence"/>
</dbReference>
<feature type="region of interest" description="Disordered" evidence="1">
    <location>
        <begin position="1"/>
        <end position="53"/>
    </location>
</feature>
<evidence type="ECO:0000256" key="1">
    <source>
        <dbReference type="SAM" id="MobiDB-lite"/>
    </source>
</evidence>
<evidence type="ECO:0000313" key="4">
    <source>
        <dbReference type="EMBL" id="GAA2012232.1"/>
    </source>
</evidence>
<evidence type="ECO:0000259" key="3">
    <source>
        <dbReference type="Pfam" id="PF26526"/>
    </source>
</evidence>
<keyword evidence="2" id="KW-0472">Membrane</keyword>
<name>A0ABP5EZ13_9ACTN</name>
<proteinExistence type="predicted"/>